<evidence type="ECO:0000313" key="7">
    <source>
        <dbReference type="Proteomes" id="UP000003505"/>
    </source>
</evidence>
<proteinExistence type="inferred from homology"/>
<dbReference type="Gene3D" id="3.30.420.40">
    <property type="match status" value="1"/>
</dbReference>
<evidence type="ECO:0000259" key="4">
    <source>
        <dbReference type="Pfam" id="PF21447"/>
    </source>
</evidence>
<dbReference type="Pfam" id="PF21447">
    <property type="entry name" value="Ppx-GppA_III"/>
    <property type="match status" value="1"/>
</dbReference>
<dbReference type="PANTHER" id="PTHR30005:SF0">
    <property type="entry name" value="RETROGRADE REGULATION PROTEIN 2"/>
    <property type="match status" value="1"/>
</dbReference>
<evidence type="ECO:0000313" key="8">
    <source>
        <dbReference type="Proteomes" id="UP000011124"/>
    </source>
</evidence>
<dbReference type="InterPro" id="IPR048950">
    <property type="entry name" value="Ppx_GppA_C"/>
</dbReference>
<name>C9LV65_SELS3</name>
<feature type="domain" description="Ppx/GppA phosphatase C-terminal" evidence="4">
    <location>
        <begin position="319"/>
        <end position="447"/>
    </location>
</feature>
<evidence type="ECO:0000256" key="1">
    <source>
        <dbReference type="ARBA" id="ARBA00007125"/>
    </source>
</evidence>
<dbReference type="AlphaFoldDB" id="C9LV65"/>
<comment type="similarity">
    <text evidence="1">Belongs to the GppA/Ppx family.</text>
</comment>
<evidence type="ECO:0000259" key="3">
    <source>
        <dbReference type="Pfam" id="PF02541"/>
    </source>
</evidence>
<dbReference type="STRING" id="546271.Selsp_0028"/>
<dbReference type="InterPro" id="IPR003695">
    <property type="entry name" value="Ppx_GppA_N"/>
</dbReference>
<evidence type="ECO:0000313" key="6">
    <source>
        <dbReference type="EMBL" id="EEX77299.1"/>
    </source>
</evidence>
<dbReference type="Pfam" id="PF02541">
    <property type="entry name" value="Ppx-GppA"/>
    <property type="match status" value="1"/>
</dbReference>
<reference evidence="6 7" key="1">
    <citation type="submission" date="2009-09" db="EMBL/GenBank/DDBJ databases">
        <authorList>
            <person name="Weinstock G."/>
            <person name="Sodergren E."/>
            <person name="Clifton S."/>
            <person name="Fulton L."/>
            <person name="Fulton B."/>
            <person name="Courtney L."/>
            <person name="Fronick C."/>
            <person name="Harrison M."/>
            <person name="Strong C."/>
            <person name="Farmer C."/>
            <person name="Delahaunty K."/>
            <person name="Markovic C."/>
            <person name="Hall O."/>
            <person name="Minx P."/>
            <person name="Tomlinson C."/>
            <person name="Mitreva M."/>
            <person name="Nelson J."/>
            <person name="Hou S."/>
            <person name="Wollam A."/>
            <person name="Pepin K.H."/>
            <person name="Johnson M."/>
            <person name="Bhonagiri V."/>
            <person name="Nash W.E."/>
            <person name="Warren W."/>
            <person name="Chinwalla A."/>
            <person name="Mardis E.R."/>
            <person name="Wilson R.K."/>
        </authorList>
    </citation>
    <scope>NUCLEOTIDE SEQUENCE [LARGE SCALE GENOMIC DNA]</scope>
    <source>
        <strain evidence="6">ATCC 35185</strain>
        <strain evidence="7">ATCC 35185 / DSM 20758 / VPI D19B-28</strain>
    </source>
</reference>
<dbReference type="InterPro" id="IPR050273">
    <property type="entry name" value="GppA/Ppx_hydrolase"/>
</dbReference>
<dbReference type="PIRSF" id="PIRSF001267">
    <property type="entry name" value="Pyrophosphatase_GppA_Ppx"/>
    <property type="match status" value="1"/>
</dbReference>
<dbReference type="CDD" id="cd24052">
    <property type="entry name" value="ASKHA_NBD_HpPPX-GppA-like"/>
    <property type="match status" value="1"/>
</dbReference>
<dbReference type="InterPro" id="IPR043129">
    <property type="entry name" value="ATPase_NBD"/>
</dbReference>
<dbReference type="InterPro" id="IPR030673">
    <property type="entry name" value="PyroPPase_GppA_Ppx"/>
</dbReference>
<dbReference type="GO" id="GO:0008894">
    <property type="term" value="F:guanosine-5'-triphosphate,3'-diphosphate diphosphatase activity"/>
    <property type="evidence" value="ECO:0007669"/>
    <property type="project" value="UniProtKB-EC"/>
</dbReference>
<evidence type="ECO:0000256" key="2">
    <source>
        <dbReference type="ARBA" id="ARBA00022801"/>
    </source>
</evidence>
<organism evidence="6 7">
    <name type="scientific">Selenomonas sputigena (strain ATCC 35185 / DSM 20758 / CCUG 44933 / VPI D19B-28)</name>
    <dbReference type="NCBI Taxonomy" id="546271"/>
    <lineage>
        <taxon>Bacteria</taxon>
        <taxon>Bacillati</taxon>
        <taxon>Bacillota</taxon>
        <taxon>Negativicutes</taxon>
        <taxon>Selenomonadales</taxon>
        <taxon>Selenomonadaceae</taxon>
        <taxon>Selenomonas</taxon>
    </lineage>
</organism>
<gene>
    <name evidence="5" type="ordered locus">Selsp_0028</name>
    <name evidence="6" type="ORF">SELSPUOL_01357</name>
</gene>
<dbReference type="KEGG" id="ssg:Selsp_0028"/>
<protein>
    <submittedName>
        <fullName evidence="5">Ppx/GppA phosphatase</fullName>
        <ecNumber evidence="5">3.6.1.40</ecNumber>
    </submittedName>
    <submittedName>
        <fullName evidence="6">Putative exopolyphosphatase</fullName>
    </submittedName>
</protein>
<keyword evidence="2 5" id="KW-0378">Hydrolase</keyword>
<dbReference type="GO" id="GO:0006357">
    <property type="term" value="P:regulation of transcription by RNA polymerase II"/>
    <property type="evidence" value="ECO:0007669"/>
    <property type="project" value="TreeGrafter"/>
</dbReference>
<dbReference type="Proteomes" id="UP000011124">
    <property type="component" value="Chromosome"/>
</dbReference>
<accession>C9LV65</accession>
<evidence type="ECO:0000313" key="5">
    <source>
        <dbReference type="EMBL" id="AEB99012.1"/>
    </source>
</evidence>
<dbReference type="SUPFAM" id="SSF109604">
    <property type="entry name" value="HD-domain/PDEase-like"/>
    <property type="match status" value="1"/>
</dbReference>
<feature type="domain" description="Ppx/GppA phosphatase N-terminal" evidence="3">
    <location>
        <begin position="18"/>
        <end position="301"/>
    </location>
</feature>
<dbReference type="Gene3D" id="3.30.420.150">
    <property type="entry name" value="Exopolyphosphatase. Domain 2"/>
    <property type="match status" value="1"/>
</dbReference>
<keyword evidence="8" id="KW-1185">Reference proteome</keyword>
<dbReference type="OrthoDB" id="9807195at2"/>
<dbReference type="SUPFAM" id="SSF53067">
    <property type="entry name" value="Actin-like ATPase domain"/>
    <property type="match status" value="2"/>
</dbReference>
<dbReference type="EMBL" id="ACKP02000023">
    <property type="protein sequence ID" value="EEX77299.1"/>
    <property type="molecule type" value="Genomic_DNA"/>
</dbReference>
<dbReference type="EMBL" id="CP002637">
    <property type="protein sequence ID" value="AEB99012.1"/>
    <property type="molecule type" value="Genomic_DNA"/>
</dbReference>
<reference evidence="5 8" key="2">
    <citation type="submission" date="2011-04" db="EMBL/GenBank/DDBJ databases">
        <title>The complete genome of Selenomonas sputigena DSM 20758.</title>
        <authorList>
            <consortium name="US DOE Joint Genome Institute (JGI-PGF)"/>
            <person name="Lucas S."/>
            <person name="Copeland A."/>
            <person name="Lapidus A."/>
            <person name="Bruce D."/>
            <person name="Goodwin L."/>
            <person name="Pitluck S."/>
            <person name="Peters L."/>
            <person name="Kyrpides N."/>
            <person name="Mavromatis K."/>
            <person name="Ivanova N."/>
            <person name="Ovchinnikova G."/>
            <person name="Teshima H."/>
            <person name="Detter J.C."/>
            <person name="Tapia R."/>
            <person name="Han C."/>
            <person name="Land M."/>
            <person name="Hauser L."/>
            <person name="Markowitz V."/>
            <person name="Cheng J.-F."/>
            <person name="Hugenholtz P."/>
            <person name="Woyke T."/>
            <person name="Wu D."/>
            <person name="Gronow S."/>
            <person name="Wellnitz S."/>
            <person name="Schneider S."/>
            <person name="Klenk H.-P."/>
            <person name="Eisen J.A."/>
        </authorList>
    </citation>
    <scope>NUCLEOTIDE SEQUENCE [LARGE SCALE GENOMIC DNA]</scope>
    <source>
        <strain evidence="5">ATCC 35185</strain>
        <strain evidence="8">ATCC 35185 / DSM 20758 / VPI D19B-28</strain>
    </source>
</reference>
<dbReference type="EC" id="3.6.1.40" evidence="5"/>
<dbReference type="PANTHER" id="PTHR30005">
    <property type="entry name" value="EXOPOLYPHOSPHATASE"/>
    <property type="match status" value="1"/>
</dbReference>
<sequence length="510" mass="57325">MENLAIIDMGSNSIRFIVMQINDNHSYFLQYQQKEAIRLGKGMSETGRLNPDGVKRALECLHVYKHMMEVMQVTRCIAVATAAARSASDGTQFIERIREETGIEIEIISGEREAYLGYLGVVNTIDAKDFIQFDLGGASIEVSLVLNRKIKESVSVPLGAVTMTDKFGMQDIVTQGVLDKCIKHVEKKFREMIPWAKDRRLPVIGIGGTVRNLAKMDQYKTSYQLARIHNYIIPRERFEPCYQAIIKSSCTNRRKFGGLSTERADIIVAGATIARCLMEFSGGKDLIVSGCGLRDGVFYEYYGKKYGAGSPVVKDVLKASVENYLKRVERRMEHLGRVHDLALSLFDQLRRLHGAPKRSRDLLSVAAWLHDAGKIVNYYEHARNSAFIINNAPLYGMTQKEQLKASFIAGFHHGISNKIMRSYRYAMMVTQPEWKEIRKLATLLALAEAADVTYEGLVTGFEAAATSEGVALSVIAAPDADTRATDFEMQSFCKQFKKEFGRPLVIVWRK</sequence>
<dbReference type="HOGENOM" id="CLU_025908_4_2_9"/>
<dbReference type="RefSeq" id="WP_006192656.1">
    <property type="nucleotide sequence ID" value="NC_015437.1"/>
</dbReference>
<dbReference type="eggNOG" id="COG0248">
    <property type="taxonomic scope" value="Bacteria"/>
</dbReference>
<dbReference type="Gene3D" id="1.10.3210.10">
    <property type="entry name" value="Hypothetical protein af1432"/>
    <property type="match status" value="1"/>
</dbReference>
<dbReference type="Proteomes" id="UP000003505">
    <property type="component" value="Unassembled WGS sequence"/>
</dbReference>